<keyword evidence="2" id="KW-1185">Reference proteome</keyword>
<protein>
    <submittedName>
        <fullName evidence="1">Uncharacterized protein</fullName>
    </submittedName>
</protein>
<reference evidence="2" key="1">
    <citation type="submission" date="2018-05" db="EMBL/GenBank/DDBJ databases">
        <authorList>
            <person name="Nie L."/>
        </authorList>
    </citation>
    <scope>NUCLEOTIDE SEQUENCE [LARGE SCALE GENOMIC DNA]</scope>
    <source>
        <strain evidence="2">NL</strain>
    </source>
</reference>
<dbReference type="Proteomes" id="UP000248553">
    <property type="component" value="Unassembled WGS sequence"/>
</dbReference>
<dbReference type="EMBL" id="QHKM01000004">
    <property type="protein sequence ID" value="RAK65994.1"/>
    <property type="molecule type" value="Genomic_DNA"/>
</dbReference>
<dbReference type="OrthoDB" id="884373at2"/>
<evidence type="ECO:0000313" key="2">
    <source>
        <dbReference type="Proteomes" id="UP000248553"/>
    </source>
</evidence>
<comment type="caution">
    <text evidence="1">The sequence shown here is derived from an EMBL/GenBank/DDBJ whole genome shotgun (WGS) entry which is preliminary data.</text>
</comment>
<dbReference type="AlphaFoldDB" id="A0A328BJ99"/>
<evidence type="ECO:0000313" key="1">
    <source>
        <dbReference type="EMBL" id="RAK65994.1"/>
    </source>
</evidence>
<organism evidence="1 2">
    <name type="scientific">Hymenobacter edaphi</name>
    <dbReference type="NCBI Taxonomy" id="2211146"/>
    <lineage>
        <taxon>Bacteria</taxon>
        <taxon>Pseudomonadati</taxon>
        <taxon>Bacteroidota</taxon>
        <taxon>Cytophagia</taxon>
        <taxon>Cytophagales</taxon>
        <taxon>Hymenobacteraceae</taxon>
        <taxon>Hymenobacter</taxon>
    </lineage>
</organism>
<accession>A0A328BJ99</accession>
<dbReference type="RefSeq" id="WP_111478904.1">
    <property type="nucleotide sequence ID" value="NZ_QHKM01000004.1"/>
</dbReference>
<proteinExistence type="predicted"/>
<name>A0A328BJ99_9BACT</name>
<sequence>MDEDLKTSLANNAKAWLALSLSISDAEKVAFDKIHDDFLSTYGPQFMVKVYRNMVDRILRHSSNEEREKVMGAFKDAMDQAIDGHHGTH</sequence>
<gene>
    <name evidence="1" type="ORF">DLM85_14905</name>
</gene>